<proteinExistence type="inferred from homology"/>
<dbReference type="Proteomes" id="UP000469927">
    <property type="component" value="Unassembled WGS sequence"/>
</dbReference>
<dbReference type="Pfam" id="PF03466">
    <property type="entry name" value="LysR_substrate"/>
    <property type="match status" value="1"/>
</dbReference>
<evidence type="ECO:0000313" key="8">
    <source>
        <dbReference type="Proteomes" id="UP000244378"/>
    </source>
</evidence>
<dbReference type="Gene3D" id="1.10.10.10">
    <property type="entry name" value="Winged helix-like DNA-binding domain superfamily/Winged helix DNA-binding domain"/>
    <property type="match status" value="1"/>
</dbReference>
<reference evidence="7 8" key="1">
    <citation type="submission" date="2016-12" db="EMBL/GenBank/DDBJ databases">
        <title>Analysis of the Molecular Diversity Among Cronobacter Species Isolated from Filth Flies Using a Pan Genomic DNA Microarray.</title>
        <authorList>
            <person name="Pava-Ripoll M."/>
            <person name="Tall B."/>
            <person name="Farber J."/>
            <person name="Fanning S."/>
            <person name="Lehner A."/>
            <person name="Stephan R."/>
            <person name="Pagotto F."/>
            <person name="Iverson C."/>
            <person name="Ziobro G."/>
            <person name="Miller A."/>
            <person name="Pearson R."/>
            <person name="Yan Q."/>
            <person name="Kim M."/>
            <person name="Jeong S."/>
            <person name="Park J."/>
            <person name="Jun S."/>
            <person name="Choi H."/>
            <person name="Chung T."/>
            <person name="Yoo Y."/>
            <person name="Park E."/>
            <person name="Hwang S."/>
            <person name="Lee B."/>
            <person name="Sathyamoorthy V."/>
            <person name="Carter L."/>
            <person name="Mammel M."/>
            <person name="Jackson S."/>
            <person name="Kothary M."/>
            <person name="Patel I."/>
            <person name="Grim C."/>
            <person name="Gopinath G."/>
            <person name="Gangiredla J."/>
            <person name="Chase H."/>
        </authorList>
    </citation>
    <scope>NUCLEOTIDE SEQUENCE [LARGE SCALE GENOMIC DNA]</scope>
    <source>
        <strain evidence="7 8">MOD1-Md1s</strain>
    </source>
</reference>
<feature type="domain" description="HTH lysR-type" evidence="5">
    <location>
        <begin position="10"/>
        <end position="67"/>
    </location>
</feature>
<dbReference type="Pfam" id="PF00126">
    <property type="entry name" value="HTH_1"/>
    <property type="match status" value="1"/>
</dbReference>
<evidence type="ECO:0000256" key="1">
    <source>
        <dbReference type="ARBA" id="ARBA00009437"/>
    </source>
</evidence>
<dbReference type="InterPro" id="IPR005119">
    <property type="entry name" value="LysR_subst-bd"/>
</dbReference>
<keyword evidence="9" id="KW-1185">Reference proteome</keyword>
<keyword evidence="4" id="KW-0804">Transcription</keyword>
<dbReference type="InterPro" id="IPR036388">
    <property type="entry name" value="WH-like_DNA-bd_sf"/>
</dbReference>
<evidence type="ECO:0000313" key="7">
    <source>
        <dbReference type="EMBL" id="PUX12883.1"/>
    </source>
</evidence>
<evidence type="ECO:0000313" key="9">
    <source>
        <dbReference type="Proteomes" id="UP000469927"/>
    </source>
</evidence>
<dbReference type="AlphaFoldDB" id="A0A2T7ARC0"/>
<keyword evidence="2" id="KW-0805">Transcription regulation</keyword>
<dbReference type="GeneID" id="92214388"/>
<gene>
    <name evidence="7" type="ORF">AUN14_13795</name>
    <name evidence="6" type="ORF">FZI19_04205</name>
</gene>
<dbReference type="SUPFAM" id="SSF46785">
    <property type="entry name" value="Winged helix' DNA-binding domain"/>
    <property type="match status" value="1"/>
</dbReference>
<dbReference type="InterPro" id="IPR050389">
    <property type="entry name" value="LysR-type_TF"/>
</dbReference>
<dbReference type="InterPro" id="IPR036390">
    <property type="entry name" value="WH_DNA-bd_sf"/>
</dbReference>
<dbReference type="PANTHER" id="PTHR30118:SF6">
    <property type="entry name" value="HTH-TYPE TRANSCRIPTIONAL REGULATOR LEUO"/>
    <property type="match status" value="1"/>
</dbReference>
<accession>A0A2T7ARC0</accession>
<dbReference type="OrthoDB" id="6628414at2"/>
<evidence type="ECO:0000256" key="4">
    <source>
        <dbReference type="ARBA" id="ARBA00023163"/>
    </source>
</evidence>
<dbReference type="GO" id="GO:0003700">
    <property type="term" value="F:DNA-binding transcription factor activity"/>
    <property type="evidence" value="ECO:0007669"/>
    <property type="project" value="InterPro"/>
</dbReference>
<protein>
    <submittedName>
        <fullName evidence="7">LysR family transcriptional regulator</fullName>
    </submittedName>
</protein>
<evidence type="ECO:0000259" key="5">
    <source>
        <dbReference type="PROSITE" id="PS50931"/>
    </source>
</evidence>
<dbReference type="Proteomes" id="UP000244378">
    <property type="component" value="Unassembled WGS sequence"/>
</dbReference>
<comment type="similarity">
    <text evidence="1">Belongs to the LysR transcriptional regulatory family.</text>
</comment>
<sequence>MKKKSGANEFDYNLIKVFDAVITAGNAARASQQLQVTPAAITLAIQRLQQTYDEELFIRTREGLTPTPRAREIHRAYSKAVDIINATFERTATMPARYEMKITGDDVSEQYYFAQLFDMELFERFRLHYLSSTGKSFSRQSNDLQAGKSDLLLSTHYFSEPDIEQTIIDQYRQYTVICNTRNPLCELPQLSLANLYASRHAVYHPYKVKTALKKDIKSNDGLSFFNNQFSVRYYTDSINGLLSIIENSSLIAILPLKIARFFQAQGKYRIALIALPDEIDIEIIRVYAGWHRDNAQRDQIKEVIIMLQTLINYRK</sequence>
<reference evidence="6 9" key="2">
    <citation type="submission" date="2019-08" db="EMBL/GenBank/DDBJ databases">
        <title>Prevalence, distribution, and phylogeny of type two toxin-antitoxin genes possessed by Cronobacter species where C. sakazakii homologs follow sequence type lineages.</title>
        <authorList>
            <person name="Finkelstein S."/>
            <person name="Negrete F."/>
            <person name="Jang H."/>
            <person name="Gopinath G.R."/>
            <person name="Tall B.D."/>
        </authorList>
    </citation>
    <scope>NUCLEOTIDE SEQUENCE [LARGE SCALE GENOMIC DNA]</scope>
    <source>
        <strain evidence="6 9">MOD1_GK1257</strain>
    </source>
</reference>
<organism evidence="7 8">
    <name type="scientific">Cronobacter muytjensii</name>
    <dbReference type="NCBI Taxonomy" id="413501"/>
    <lineage>
        <taxon>Bacteria</taxon>
        <taxon>Pseudomonadati</taxon>
        <taxon>Pseudomonadota</taxon>
        <taxon>Gammaproteobacteria</taxon>
        <taxon>Enterobacterales</taxon>
        <taxon>Enterobacteriaceae</taxon>
        <taxon>Cronobacter</taxon>
    </lineage>
</organism>
<dbReference type="InterPro" id="IPR000847">
    <property type="entry name" value="LysR_HTH_N"/>
</dbReference>
<dbReference type="PROSITE" id="PS50931">
    <property type="entry name" value="HTH_LYSR"/>
    <property type="match status" value="1"/>
</dbReference>
<evidence type="ECO:0000256" key="2">
    <source>
        <dbReference type="ARBA" id="ARBA00023015"/>
    </source>
</evidence>
<dbReference type="PANTHER" id="PTHR30118">
    <property type="entry name" value="HTH-TYPE TRANSCRIPTIONAL REGULATOR LEUO-RELATED"/>
    <property type="match status" value="1"/>
</dbReference>
<dbReference type="EMBL" id="MSAE01000027">
    <property type="protein sequence ID" value="PUX12883.1"/>
    <property type="molecule type" value="Genomic_DNA"/>
</dbReference>
<name>A0A2T7ARC0_9ENTR</name>
<evidence type="ECO:0000256" key="3">
    <source>
        <dbReference type="ARBA" id="ARBA00023125"/>
    </source>
</evidence>
<keyword evidence="3" id="KW-0238">DNA-binding</keyword>
<dbReference type="RefSeq" id="WP_038865005.1">
    <property type="nucleotide sequence ID" value="NZ_JADKNN010000018.1"/>
</dbReference>
<comment type="caution">
    <text evidence="7">The sequence shown here is derived from an EMBL/GenBank/DDBJ whole genome shotgun (WGS) entry which is preliminary data.</text>
</comment>
<dbReference type="EMBL" id="WAGD01000011">
    <property type="protein sequence ID" value="KAB0884489.1"/>
    <property type="molecule type" value="Genomic_DNA"/>
</dbReference>
<dbReference type="SUPFAM" id="SSF53850">
    <property type="entry name" value="Periplasmic binding protein-like II"/>
    <property type="match status" value="1"/>
</dbReference>
<evidence type="ECO:0000313" key="6">
    <source>
        <dbReference type="EMBL" id="KAB0884489.1"/>
    </source>
</evidence>
<dbReference type="Gene3D" id="3.40.190.10">
    <property type="entry name" value="Periplasmic binding protein-like II"/>
    <property type="match status" value="2"/>
</dbReference>
<dbReference type="GO" id="GO:0003677">
    <property type="term" value="F:DNA binding"/>
    <property type="evidence" value="ECO:0007669"/>
    <property type="project" value="UniProtKB-KW"/>
</dbReference>